<feature type="compositionally biased region" description="Low complexity" evidence="1">
    <location>
        <begin position="95"/>
        <end position="105"/>
    </location>
</feature>
<evidence type="ECO:0000259" key="3">
    <source>
        <dbReference type="Pfam" id="PF20209"/>
    </source>
</evidence>
<accession>A0A6G0YEV9</accession>
<reference evidence="4 5" key="1">
    <citation type="submission" date="2019-08" db="EMBL/GenBank/DDBJ databases">
        <title>Whole genome of Aphis craccivora.</title>
        <authorList>
            <person name="Voronova N.V."/>
            <person name="Shulinski R.S."/>
            <person name="Bandarenka Y.V."/>
            <person name="Zhorov D.G."/>
            <person name="Warner D."/>
        </authorList>
    </citation>
    <scope>NUCLEOTIDE SEQUENCE [LARGE SCALE GENOMIC DNA]</scope>
    <source>
        <strain evidence="4">180601</strain>
        <tissue evidence="4">Whole Body</tissue>
    </source>
</reference>
<feature type="compositionally biased region" description="Basic and acidic residues" evidence="1">
    <location>
        <begin position="156"/>
        <end position="171"/>
    </location>
</feature>
<dbReference type="InterPro" id="IPR025476">
    <property type="entry name" value="Helitron_helicase-like"/>
</dbReference>
<gene>
    <name evidence="4" type="ORF">FWK35_00014315</name>
</gene>
<proteinExistence type="predicted"/>
<name>A0A6G0YEV9_APHCR</name>
<protein>
    <submittedName>
        <fullName evidence="4">Serine--tRNA ligase</fullName>
    </submittedName>
</protein>
<feature type="compositionally biased region" description="Acidic residues" evidence="1">
    <location>
        <begin position="1"/>
        <end position="11"/>
    </location>
</feature>
<evidence type="ECO:0000313" key="4">
    <source>
        <dbReference type="EMBL" id="KAF0754381.1"/>
    </source>
</evidence>
<dbReference type="Proteomes" id="UP000478052">
    <property type="component" value="Unassembled WGS sequence"/>
</dbReference>
<dbReference type="Pfam" id="PF20209">
    <property type="entry name" value="DUF6570"/>
    <property type="match status" value="1"/>
</dbReference>
<feature type="compositionally biased region" description="Low complexity" evidence="1">
    <location>
        <begin position="28"/>
        <end position="38"/>
    </location>
</feature>
<dbReference type="GO" id="GO:0016874">
    <property type="term" value="F:ligase activity"/>
    <property type="evidence" value="ECO:0007669"/>
    <property type="project" value="UniProtKB-KW"/>
</dbReference>
<feature type="region of interest" description="Disordered" evidence="1">
    <location>
        <begin position="62"/>
        <end position="107"/>
    </location>
</feature>
<dbReference type="EMBL" id="VUJU01004424">
    <property type="protein sequence ID" value="KAF0754381.1"/>
    <property type="molecule type" value="Genomic_DNA"/>
</dbReference>
<keyword evidence="5" id="KW-1185">Reference proteome</keyword>
<feature type="compositionally biased region" description="Basic and acidic residues" evidence="1">
    <location>
        <begin position="73"/>
        <end position="88"/>
    </location>
</feature>
<keyword evidence="4" id="KW-0436">Ligase</keyword>
<feature type="region of interest" description="Disordered" evidence="1">
    <location>
        <begin position="1"/>
        <end position="38"/>
    </location>
</feature>
<comment type="caution">
    <text evidence="4">The sequence shown here is derived from an EMBL/GenBank/DDBJ whole genome shotgun (WGS) entry which is preliminary data.</text>
</comment>
<feature type="region of interest" description="Disordered" evidence="1">
    <location>
        <begin position="147"/>
        <end position="171"/>
    </location>
</feature>
<dbReference type="OrthoDB" id="6625912at2759"/>
<sequence length="762" mass="88610">MSDGDNLESDSDQPLAKKAKSNYDTLSSHHTQQSSQGSQNIIIETGHRQDQLNTRHTINVIVNNNKKERQKRYREQNRDKLKQREAERRKRIQYSQSIAGSSSSSNTNRIELNNEEIITAQSSFSFEKTQLLSIQRNEQGNELNALQKKRERQRRYREQNRDKSKQREAERRRRLQNAQMITELSTSPNIEFTEIINYPIIDEISTHSRSEAGLEEMQHLVVEVSQQNVRGQSSENTTEIQNNYSQFRYHKSAHEYFNDNFKNNEFGHACSICDRLWFEKDLKKPFASGNIINTITYGQNVDTLKICSTCKSALDKNSIPNLSIYNGFHYPKITQQLPKKDFITERLISPRIPFMQIRRLRHVQGQFGIYGQIINVAVDTMVRLLPRNVNVENCIYVHIKKKLIHKSSFVHGLINIGSIKKWLDYLIRTPLYQHYKITVNESFFNQETPLITQQNIDEFSENIDIEDSLTAQQQTLVWNEEKYLRLAPGQHNIPQSLLFDEHAEELSFPSIYMGHFRKFRDTVKATPFMMASSELRRKDRRGVDPYHLLYMAVKIMRLRVRDCLTIAFKHVGKNTNITKKQVQSEEKKELFAMIRQLGKPTAFMTLSANEIGWPDLLTLLHKLAEEKDDMQNFIASELSFIQKSSLINNDAVTCAIYFNKLVNVIMTILQSKKFSPFGKFRVINYFLRIEFQHRGSPHAHILLWLDNASTDILGEEQKQAIEMINSLVSVSTSEVSGNIKLLTHKHTFTCYKKIGSNSGQKC</sequence>
<dbReference type="Pfam" id="PF14214">
    <property type="entry name" value="Helitron_like_N"/>
    <property type="match status" value="1"/>
</dbReference>
<organism evidence="4 5">
    <name type="scientific">Aphis craccivora</name>
    <name type="common">Cowpea aphid</name>
    <dbReference type="NCBI Taxonomy" id="307492"/>
    <lineage>
        <taxon>Eukaryota</taxon>
        <taxon>Metazoa</taxon>
        <taxon>Ecdysozoa</taxon>
        <taxon>Arthropoda</taxon>
        <taxon>Hexapoda</taxon>
        <taxon>Insecta</taxon>
        <taxon>Pterygota</taxon>
        <taxon>Neoptera</taxon>
        <taxon>Paraneoptera</taxon>
        <taxon>Hemiptera</taxon>
        <taxon>Sternorrhyncha</taxon>
        <taxon>Aphidomorpha</taxon>
        <taxon>Aphidoidea</taxon>
        <taxon>Aphididae</taxon>
        <taxon>Aphidini</taxon>
        <taxon>Aphis</taxon>
        <taxon>Aphis</taxon>
    </lineage>
</organism>
<feature type="domain" description="Helitron helicase-like" evidence="2">
    <location>
        <begin position="583"/>
        <end position="703"/>
    </location>
</feature>
<evidence type="ECO:0000259" key="2">
    <source>
        <dbReference type="Pfam" id="PF14214"/>
    </source>
</evidence>
<feature type="domain" description="DUF6570" evidence="3">
    <location>
        <begin position="316"/>
        <end position="441"/>
    </location>
</feature>
<dbReference type="InterPro" id="IPR046700">
    <property type="entry name" value="DUF6570"/>
</dbReference>
<evidence type="ECO:0000313" key="5">
    <source>
        <dbReference type="Proteomes" id="UP000478052"/>
    </source>
</evidence>
<evidence type="ECO:0000256" key="1">
    <source>
        <dbReference type="SAM" id="MobiDB-lite"/>
    </source>
</evidence>
<dbReference type="AlphaFoldDB" id="A0A6G0YEV9"/>